<dbReference type="EMBL" id="JAUIZM010000003">
    <property type="protein sequence ID" value="KAK1391411.1"/>
    <property type="molecule type" value="Genomic_DNA"/>
</dbReference>
<name>A0AAD8N0B6_9APIA</name>
<reference evidence="1" key="2">
    <citation type="submission" date="2023-05" db="EMBL/GenBank/DDBJ databases">
        <authorList>
            <person name="Schelkunov M.I."/>
        </authorList>
    </citation>
    <scope>NUCLEOTIDE SEQUENCE</scope>
    <source>
        <strain evidence="1">Hsosn_3</strain>
        <tissue evidence="1">Leaf</tissue>
    </source>
</reference>
<evidence type="ECO:0000313" key="2">
    <source>
        <dbReference type="Proteomes" id="UP001237642"/>
    </source>
</evidence>
<dbReference type="Proteomes" id="UP001237642">
    <property type="component" value="Unassembled WGS sequence"/>
</dbReference>
<gene>
    <name evidence="1" type="ORF">POM88_010467</name>
</gene>
<reference evidence="1" key="1">
    <citation type="submission" date="2023-02" db="EMBL/GenBank/DDBJ databases">
        <title>Genome of toxic invasive species Heracleum sosnowskyi carries increased number of genes despite the absence of recent whole-genome duplications.</title>
        <authorList>
            <person name="Schelkunov M."/>
            <person name="Shtratnikova V."/>
            <person name="Makarenko M."/>
            <person name="Klepikova A."/>
            <person name="Omelchenko D."/>
            <person name="Novikova G."/>
            <person name="Obukhova E."/>
            <person name="Bogdanov V."/>
            <person name="Penin A."/>
            <person name="Logacheva M."/>
        </authorList>
    </citation>
    <scope>NUCLEOTIDE SEQUENCE</scope>
    <source>
        <strain evidence="1">Hsosn_3</strain>
        <tissue evidence="1">Leaf</tissue>
    </source>
</reference>
<proteinExistence type="predicted"/>
<accession>A0AAD8N0B6</accession>
<evidence type="ECO:0000313" key="1">
    <source>
        <dbReference type="EMBL" id="KAK1391411.1"/>
    </source>
</evidence>
<dbReference type="AlphaFoldDB" id="A0AAD8N0B6"/>
<protein>
    <submittedName>
        <fullName evidence="1">Uncharacterized protein</fullName>
    </submittedName>
</protein>
<organism evidence="1 2">
    <name type="scientific">Heracleum sosnowskyi</name>
    <dbReference type="NCBI Taxonomy" id="360622"/>
    <lineage>
        <taxon>Eukaryota</taxon>
        <taxon>Viridiplantae</taxon>
        <taxon>Streptophyta</taxon>
        <taxon>Embryophyta</taxon>
        <taxon>Tracheophyta</taxon>
        <taxon>Spermatophyta</taxon>
        <taxon>Magnoliopsida</taxon>
        <taxon>eudicotyledons</taxon>
        <taxon>Gunneridae</taxon>
        <taxon>Pentapetalae</taxon>
        <taxon>asterids</taxon>
        <taxon>campanulids</taxon>
        <taxon>Apiales</taxon>
        <taxon>Apiaceae</taxon>
        <taxon>Apioideae</taxon>
        <taxon>apioid superclade</taxon>
        <taxon>Tordylieae</taxon>
        <taxon>Tordyliinae</taxon>
        <taxon>Heracleum</taxon>
    </lineage>
</organism>
<keyword evidence="2" id="KW-1185">Reference proteome</keyword>
<comment type="caution">
    <text evidence="1">The sequence shown here is derived from an EMBL/GenBank/DDBJ whole genome shotgun (WGS) entry which is preliminary data.</text>
</comment>
<sequence length="147" mass="17244">MWVLRQSENSYTWEEKFTLEAGRDNELLPQPDPILNLQPRYPVVQAMGCFINKNELVMRRWTRTSHCNEHIHRESGHIHREYFLYNAENGFQQQIQAPEERTGEAFLQRINILTESLVLLTETSMPPIPLIGVACFPCSYTKNVLHM</sequence>